<comment type="caution">
    <text evidence="1">The sequence shown here is derived from an EMBL/GenBank/DDBJ whole genome shotgun (WGS) entry which is preliminary data.</text>
</comment>
<dbReference type="SUPFAM" id="SSF54909">
    <property type="entry name" value="Dimeric alpha+beta barrel"/>
    <property type="match status" value="1"/>
</dbReference>
<gene>
    <name evidence="1" type="ORF">EV645_4066</name>
</gene>
<evidence type="ECO:0000313" key="2">
    <source>
        <dbReference type="Proteomes" id="UP000292027"/>
    </source>
</evidence>
<dbReference type="AlphaFoldDB" id="A0A4Q7WTA6"/>
<dbReference type="RefSeq" id="WP_130445507.1">
    <property type="nucleotide sequence ID" value="NZ_SHKR01000013.1"/>
</dbReference>
<accession>A0A4Q7WTA6</accession>
<sequence length="204" mass="22492">MFVQVIQGQVTDAEQAHAAMDRWMEELAPEATGWLGTTAGVTADGRFIALARFESADAARRNSESAAQDKWWHEFSALLSNGATFRDTEDVTPGMFGDPDAAGFVQVIRGRASNPARVRELMQMDPADWVAFRPEVIGSIFSLFDDGRFATTFYFTSEAAARDGERKEPPAELKALVDELDSLDAEPPEFFDLTSPWLYSPAST</sequence>
<keyword evidence="2" id="KW-1185">Reference proteome</keyword>
<dbReference type="Proteomes" id="UP000292027">
    <property type="component" value="Unassembled WGS sequence"/>
</dbReference>
<protein>
    <recommendedName>
        <fullName evidence="3">Antibiotic biosynthesis monooxygenase</fullName>
    </recommendedName>
</protein>
<dbReference type="InterPro" id="IPR011008">
    <property type="entry name" value="Dimeric_a/b-barrel"/>
</dbReference>
<evidence type="ECO:0008006" key="3">
    <source>
        <dbReference type="Google" id="ProtNLM"/>
    </source>
</evidence>
<evidence type="ECO:0000313" key="1">
    <source>
        <dbReference type="EMBL" id="RZU13233.1"/>
    </source>
</evidence>
<organism evidence="1 2">
    <name type="scientific">Kribbella rubisoli</name>
    <dbReference type="NCBI Taxonomy" id="3075929"/>
    <lineage>
        <taxon>Bacteria</taxon>
        <taxon>Bacillati</taxon>
        <taxon>Actinomycetota</taxon>
        <taxon>Actinomycetes</taxon>
        <taxon>Propionibacteriales</taxon>
        <taxon>Kribbellaceae</taxon>
        <taxon>Kribbella</taxon>
    </lineage>
</organism>
<dbReference type="OrthoDB" id="3464514at2"/>
<proteinExistence type="predicted"/>
<reference evidence="1 2" key="1">
    <citation type="journal article" date="2015" name="Stand. Genomic Sci.">
        <title>Genomic Encyclopedia of Bacterial and Archaeal Type Strains, Phase III: the genomes of soil and plant-associated and newly described type strains.</title>
        <authorList>
            <person name="Whitman W.B."/>
            <person name="Woyke T."/>
            <person name="Klenk H.P."/>
            <person name="Zhou Y."/>
            <person name="Lilburn T.G."/>
            <person name="Beck B.J."/>
            <person name="De Vos P."/>
            <person name="Vandamme P."/>
            <person name="Eisen J.A."/>
            <person name="Garrity G."/>
            <person name="Hugenholtz P."/>
            <person name="Kyrpides N.C."/>
        </authorList>
    </citation>
    <scope>NUCLEOTIDE SEQUENCE [LARGE SCALE GENOMIC DNA]</scope>
    <source>
        <strain evidence="1 2">VKM Ac-2540</strain>
    </source>
</reference>
<name>A0A4Q7WTA6_9ACTN</name>
<dbReference type="EMBL" id="SHKR01000013">
    <property type="protein sequence ID" value="RZU13233.1"/>
    <property type="molecule type" value="Genomic_DNA"/>
</dbReference>